<proteinExistence type="inferred from homology"/>
<comment type="pathway">
    <text evidence="3">Protein modification; protein ubiquitination.</text>
</comment>
<keyword evidence="10" id="KW-0833">Ubl conjugation pathway</keyword>
<dbReference type="PRINTS" id="PR01406">
    <property type="entry name" value="BBOXZNFINGER"/>
</dbReference>
<reference evidence="18 19" key="1">
    <citation type="journal article" date="2018" name="Nat. Ecol. Evol.">
        <title>Shark genomes provide insights into elasmobranch evolution and the origin of vertebrates.</title>
        <authorList>
            <person name="Hara Y"/>
            <person name="Yamaguchi K"/>
            <person name="Onimaru K"/>
            <person name="Kadota M"/>
            <person name="Koyanagi M"/>
            <person name="Keeley SD"/>
            <person name="Tatsumi K"/>
            <person name="Tanaka K"/>
            <person name="Motone F"/>
            <person name="Kageyama Y"/>
            <person name="Nozu R"/>
            <person name="Adachi N"/>
            <person name="Nishimura O"/>
            <person name="Nakagawa R"/>
            <person name="Tanegashima C"/>
            <person name="Kiyatake I"/>
            <person name="Matsumoto R"/>
            <person name="Murakumo K"/>
            <person name="Nishida K"/>
            <person name="Terakita A"/>
            <person name="Kuratani S"/>
            <person name="Sato K"/>
            <person name="Hyodo S Kuraku.S."/>
        </authorList>
    </citation>
    <scope>NUCLEOTIDE SEQUENCE [LARGE SCALE GENOMIC DNA]</scope>
</reference>
<dbReference type="InterPro" id="IPR001870">
    <property type="entry name" value="B30.2/SPRY"/>
</dbReference>
<dbReference type="PRINTS" id="PR01407">
    <property type="entry name" value="BUTYPHLNCDUF"/>
</dbReference>
<accession>A0A401STI3</accession>
<dbReference type="GO" id="GO:0008270">
    <property type="term" value="F:zinc ion binding"/>
    <property type="evidence" value="ECO:0007669"/>
    <property type="project" value="UniProtKB-KW"/>
</dbReference>
<protein>
    <recommendedName>
        <fullName evidence="5">RING-type E3 ubiquitin transferase</fullName>
        <ecNumber evidence="5">2.3.2.27</ecNumber>
    </recommendedName>
</protein>
<feature type="domain" description="B box-type" evidence="16">
    <location>
        <begin position="85"/>
        <end position="126"/>
    </location>
</feature>
<evidence type="ECO:0000256" key="8">
    <source>
        <dbReference type="ARBA" id="ARBA00022723"/>
    </source>
</evidence>
<dbReference type="InterPro" id="IPR013083">
    <property type="entry name" value="Znf_RING/FYVE/PHD"/>
</dbReference>
<comment type="similarity">
    <text evidence="4">Belongs to the TRIM/RBCC family.</text>
</comment>
<dbReference type="CDD" id="cd16594">
    <property type="entry name" value="RING-HC_TRIM7-like_C-IV"/>
    <property type="match status" value="1"/>
</dbReference>
<dbReference type="EC" id="2.3.2.27" evidence="5"/>
<evidence type="ECO:0000256" key="2">
    <source>
        <dbReference type="ARBA" id="ARBA00004496"/>
    </source>
</evidence>
<dbReference type="AlphaFoldDB" id="A0A401STI3"/>
<evidence type="ECO:0000256" key="5">
    <source>
        <dbReference type="ARBA" id="ARBA00012483"/>
    </source>
</evidence>
<dbReference type="InterPro" id="IPR017907">
    <property type="entry name" value="Znf_RING_CS"/>
</dbReference>
<evidence type="ECO:0000256" key="6">
    <source>
        <dbReference type="ARBA" id="ARBA00022490"/>
    </source>
</evidence>
<dbReference type="Gene3D" id="3.30.160.60">
    <property type="entry name" value="Classic Zinc Finger"/>
    <property type="match status" value="1"/>
</dbReference>
<gene>
    <name evidence="18" type="ORF">chiPu_0012158</name>
</gene>
<dbReference type="InterPro" id="IPR020457">
    <property type="entry name" value="Znf_B-box_chordata"/>
</dbReference>
<keyword evidence="19" id="KW-1185">Reference proteome</keyword>
<evidence type="ECO:0000256" key="13">
    <source>
        <dbReference type="PROSITE-ProRule" id="PRU00024"/>
    </source>
</evidence>
<feature type="coiled-coil region" evidence="14">
    <location>
        <begin position="184"/>
        <end position="240"/>
    </location>
</feature>
<dbReference type="SMART" id="SM00449">
    <property type="entry name" value="SPRY"/>
    <property type="match status" value="1"/>
</dbReference>
<dbReference type="SUPFAM" id="SSF49899">
    <property type="entry name" value="Concanavalin A-like lectins/glucanases"/>
    <property type="match status" value="1"/>
</dbReference>
<keyword evidence="11" id="KW-0862">Zinc</keyword>
<evidence type="ECO:0000259" key="17">
    <source>
        <dbReference type="PROSITE" id="PS50188"/>
    </source>
</evidence>
<evidence type="ECO:0000256" key="3">
    <source>
        <dbReference type="ARBA" id="ARBA00004906"/>
    </source>
</evidence>
<comment type="caution">
    <text evidence="18">The sequence shown here is derived from an EMBL/GenBank/DDBJ whole genome shotgun (WGS) entry which is preliminary data.</text>
</comment>
<dbReference type="EMBL" id="BEZZ01000537">
    <property type="protein sequence ID" value="GCC33688.1"/>
    <property type="molecule type" value="Genomic_DNA"/>
</dbReference>
<evidence type="ECO:0000256" key="4">
    <source>
        <dbReference type="ARBA" id="ARBA00008518"/>
    </source>
</evidence>
<dbReference type="FunFam" id="2.60.120.920:FF:000004">
    <property type="entry name" value="Butyrophilin subfamily 1 member A1"/>
    <property type="match status" value="1"/>
</dbReference>
<dbReference type="CDD" id="cd19800">
    <property type="entry name" value="Bbox2_xNF7-like"/>
    <property type="match status" value="1"/>
</dbReference>
<dbReference type="Pfam" id="PF00622">
    <property type="entry name" value="SPRY"/>
    <property type="match status" value="1"/>
</dbReference>
<dbReference type="Gene3D" id="3.30.40.10">
    <property type="entry name" value="Zinc/RING finger domain, C3HC4 (zinc finger)"/>
    <property type="match status" value="1"/>
</dbReference>
<dbReference type="InterPro" id="IPR050143">
    <property type="entry name" value="TRIM/RBCC"/>
</dbReference>
<dbReference type="CDD" id="cd13733">
    <property type="entry name" value="SPRY_PRY_C-I_1"/>
    <property type="match status" value="1"/>
</dbReference>
<dbReference type="Pfam" id="PF00643">
    <property type="entry name" value="zf-B_box"/>
    <property type="match status" value="1"/>
</dbReference>
<dbReference type="InterPro" id="IPR001841">
    <property type="entry name" value="Znf_RING"/>
</dbReference>
<name>A0A401STI3_CHIPU</name>
<dbReference type="PROSITE" id="PS50188">
    <property type="entry name" value="B302_SPRY"/>
    <property type="match status" value="1"/>
</dbReference>
<dbReference type="InterPro" id="IPR006574">
    <property type="entry name" value="PRY"/>
</dbReference>
<evidence type="ECO:0000256" key="11">
    <source>
        <dbReference type="ARBA" id="ARBA00022833"/>
    </source>
</evidence>
<dbReference type="SMART" id="SM00184">
    <property type="entry name" value="RING"/>
    <property type="match status" value="1"/>
</dbReference>
<comment type="subcellular location">
    <subcellularLocation>
        <location evidence="2">Cytoplasm</location>
    </subcellularLocation>
</comment>
<dbReference type="Gene3D" id="2.60.120.920">
    <property type="match status" value="1"/>
</dbReference>
<dbReference type="Proteomes" id="UP000287033">
    <property type="component" value="Unassembled WGS sequence"/>
</dbReference>
<dbReference type="STRING" id="137246.A0A401STI3"/>
<evidence type="ECO:0000256" key="1">
    <source>
        <dbReference type="ARBA" id="ARBA00000900"/>
    </source>
</evidence>
<dbReference type="InterPro" id="IPR043136">
    <property type="entry name" value="B30.2/SPRY_sf"/>
</dbReference>
<feature type="domain" description="RING-type" evidence="15">
    <location>
        <begin position="16"/>
        <end position="56"/>
    </location>
</feature>
<organism evidence="18 19">
    <name type="scientific">Chiloscyllium punctatum</name>
    <name type="common">Brownbanded bambooshark</name>
    <name type="synonym">Hemiscyllium punctatum</name>
    <dbReference type="NCBI Taxonomy" id="137246"/>
    <lineage>
        <taxon>Eukaryota</taxon>
        <taxon>Metazoa</taxon>
        <taxon>Chordata</taxon>
        <taxon>Craniata</taxon>
        <taxon>Vertebrata</taxon>
        <taxon>Chondrichthyes</taxon>
        <taxon>Elasmobranchii</taxon>
        <taxon>Galeomorphii</taxon>
        <taxon>Galeoidea</taxon>
        <taxon>Orectolobiformes</taxon>
        <taxon>Hemiscylliidae</taxon>
        <taxon>Chiloscyllium</taxon>
    </lineage>
</organism>
<keyword evidence="8" id="KW-0479">Metal-binding</keyword>
<dbReference type="SUPFAM" id="SSF57850">
    <property type="entry name" value="RING/U-box"/>
    <property type="match status" value="1"/>
</dbReference>
<keyword evidence="6" id="KW-0963">Cytoplasm</keyword>
<keyword evidence="12 14" id="KW-0175">Coiled coil</keyword>
<dbReference type="GO" id="GO:0005737">
    <property type="term" value="C:cytoplasm"/>
    <property type="evidence" value="ECO:0007669"/>
    <property type="project" value="UniProtKB-SubCell"/>
</dbReference>
<dbReference type="PANTHER" id="PTHR24103">
    <property type="entry name" value="E3 UBIQUITIN-PROTEIN LIGASE TRIM"/>
    <property type="match status" value="1"/>
</dbReference>
<evidence type="ECO:0000313" key="19">
    <source>
        <dbReference type="Proteomes" id="UP000287033"/>
    </source>
</evidence>
<evidence type="ECO:0000256" key="10">
    <source>
        <dbReference type="ARBA" id="ARBA00022786"/>
    </source>
</evidence>
<evidence type="ECO:0000259" key="16">
    <source>
        <dbReference type="PROSITE" id="PS50119"/>
    </source>
</evidence>
<keyword evidence="9 13" id="KW-0863">Zinc-finger</keyword>
<dbReference type="GO" id="GO:0061630">
    <property type="term" value="F:ubiquitin protein ligase activity"/>
    <property type="evidence" value="ECO:0007669"/>
    <property type="project" value="UniProtKB-EC"/>
</dbReference>
<dbReference type="OrthoDB" id="128536at2759"/>
<evidence type="ECO:0000256" key="14">
    <source>
        <dbReference type="SAM" id="Coils"/>
    </source>
</evidence>
<dbReference type="OMA" id="FDPGWNF"/>
<dbReference type="InterPro" id="IPR003877">
    <property type="entry name" value="SPRY_dom"/>
</dbReference>
<dbReference type="PROSITE" id="PS00518">
    <property type="entry name" value="ZF_RING_1"/>
    <property type="match status" value="1"/>
</dbReference>
<dbReference type="SMART" id="SM00589">
    <property type="entry name" value="PRY"/>
    <property type="match status" value="1"/>
</dbReference>
<feature type="domain" description="B30.2/SPRY" evidence="17">
    <location>
        <begin position="283"/>
        <end position="480"/>
    </location>
</feature>
<dbReference type="Pfam" id="PF15227">
    <property type="entry name" value="zf-C3HC4_4"/>
    <property type="match status" value="1"/>
</dbReference>
<evidence type="ECO:0000256" key="9">
    <source>
        <dbReference type="ARBA" id="ARBA00022771"/>
    </source>
</evidence>
<dbReference type="InterPro" id="IPR000315">
    <property type="entry name" value="Znf_B-box"/>
</dbReference>
<evidence type="ECO:0000256" key="7">
    <source>
        <dbReference type="ARBA" id="ARBA00022679"/>
    </source>
</evidence>
<evidence type="ECO:0000259" key="15">
    <source>
        <dbReference type="PROSITE" id="PS50089"/>
    </source>
</evidence>
<dbReference type="SMART" id="SM00336">
    <property type="entry name" value="BBOX"/>
    <property type="match status" value="1"/>
</dbReference>
<sequence length="481" mass="55467">MAGRRKAENWTEEAICAICLDFFTDPVSLNCGHNFCRSCITQSWGKKEINSCPECRQEFPDRKLRASWALRSLAEKARNLKLESKQKLHCGKHQEELKLFCETDKTLICFICRDSREHKTHEFLPIDEAVESYKDQLKPRLESVTRRKDAVQDTERRQKRLLSDFKEQASSLQTHITSEFAKMHRILTEKERRLLRDLREEEERILQIMEKKLSGIRQELSSVEGELSKLQDQIKEHDSLRFLTTCDSLLFQDEVSKDKGIESQNIGDLVIPASISLGRFKGPLQYIVWKEMIGSIHPVPASLTLDPKTAHPQLILSEDRTSVRLGNKAQSLPITSQRFDSWAFVLGLEGFTSGRHYWEVQVGNKTEWGLGVARQSAQRRGEIDPKPETGYWTVGLGNENEYFASTSPTWTTLTPNVKPQKIGVYLDYEGGQLSFYNADNMSNLYTFTHDFTERIFPIFDPGWNFSKRNSSALKIIRITNH</sequence>
<evidence type="ECO:0000256" key="12">
    <source>
        <dbReference type="ARBA" id="ARBA00023054"/>
    </source>
</evidence>
<dbReference type="InterPro" id="IPR013320">
    <property type="entry name" value="ConA-like_dom_sf"/>
</dbReference>
<dbReference type="PROSITE" id="PS50089">
    <property type="entry name" value="ZF_RING_2"/>
    <property type="match status" value="1"/>
</dbReference>
<comment type="catalytic activity">
    <reaction evidence="1">
        <text>S-ubiquitinyl-[E2 ubiquitin-conjugating enzyme]-L-cysteine + [acceptor protein]-L-lysine = [E2 ubiquitin-conjugating enzyme]-L-cysteine + N(6)-ubiquitinyl-[acceptor protein]-L-lysine.</text>
        <dbReference type="EC" id="2.3.2.27"/>
    </reaction>
</comment>
<evidence type="ECO:0000313" key="18">
    <source>
        <dbReference type="EMBL" id="GCC33688.1"/>
    </source>
</evidence>
<dbReference type="Pfam" id="PF13765">
    <property type="entry name" value="PRY"/>
    <property type="match status" value="1"/>
</dbReference>
<dbReference type="SUPFAM" id="SSF57845">
    <property type="entry name" value="B-box zinc-binding domain"/>
    <property type="match status" value="1"/>
</dbReference>
<dbReference type="InterPro" id="IPR003879">
    <property type="entry name" value="Butyrophylin_SPRY"/>
</dbReference>
<dbReference type="PROSITE" id="PS50119">
    <property type="entry name" value="ZF_BBOX"/>
    <property type="match status" value="1"/>
</dbReference>
<keyword evidence="7" id="KW-0808">Transferase</keyword>